<evidence type="ECO:0000313" key="2">
    <source>
        <dbReference type="Proteomes" id="UP001499863"/>
    </source>
</evidence>
<dbReference type="Proteomes" id="UP001499863">
    <property type="component" value="Unassembled WGS sequence"/>
</dbReference>
<reference evidence="1 2" key="1">
    <citation type="journal article" date="2019" name="Int. J. Syst. Evol. Microbiol.">
        <title>The Global Catalogue of Microorganisms (GCM) 10K type strain sequencing project: providing services to taxonomists for standard genome sequencing and annotation.</title>
        <authorList>
            <consortium name="The Broad Institute Genomics Platform"/>
            <consortium name="The Broad Institute Genome Sequencing Center for Infectious Disease"/>
            <person name="Wu L."/>
            <person name="Ma J."/>
        </authorList>
    </citation>
    <scope>NUCLEOTIDE SEQUENCE [LARGE SCALE GENOMIC DNA]</scope>
    <source>
        <strain evidence="1 2">JCM 12393</strain>
    </source>
</reference>
<gene>
    <name evidence="1" type="ORF">GCM10009639_53820</name>
</gene>
<sequence length="63" mass="6518">MTMTATMDIPVHLRVGDGGEFHLGTIAAELGDGGTDIRELLAQLLIGAAAVVRSTARTSADPR</sequence>
<proteinExistence type="predicted"/>
<accession>A0ABN1YDQ0</accession>
<protein>
    <submittedName>
        <fullName evidence="1">Uncharacterized protein</fullName>
    </submittedName>
</protein>
<evidence type="ECO:0000313" key="1">
    <source>
        <dbReference type="EMBL" id="GAA1406229.1"/>
    </source>
</evidence>
<dbReference type="RefSeq" id="WP_344341173.1">
    <property type="nucleotide sequence ID" value="NZ_BAAAKJ010000307.1"/>
</dbReference>
<keyword evidence="2" id="KW-1185">Reference proteome</keyword>
<comment type="caution">
    <text evidence="1">The sequence shown here is derived from an EMBL/GenBank/DDBJ whole genome shotgun (WGS) entry which is preliminary data.</text>
</comment>
<name>A0ABN1YDQ0_9ACTN</name>
<dbReference type="EMBL" id="BAAAKJ010000307">
    <property type="protein sequence ID" value="GAA1406229.1"/>
    <property type="molecule type" value="Genomic_DNA"/>
</dbReference>
<organism evidence="1 2">
    <name type="scientific">Kitasatospora putterlickiae</name>
    <dbReference type="NCBI Taxonomy" id="221725"/>
    <lineage>
        <taxon>Bacteria</taxon>
        <taxon>Bacillati</taxon>
        <taxon>Actinomycetota</taxon>
        <taxon>Actinomycetes</taxon>
        <taxon>Kitasatosporales</taxon>
        <taxon>Streptomycetaceae</taxon>
        <taxon>Kitasatospora</taxon>
    </lineage>
</organism>